<dbReference type="Gene3D" id="3.20.20.140">
    <property type="entry name" value="Metal-dependent hydrolases"/>
    <property type="match status" value="1"/>
</dbReference>
<dbReference type="PANTHER" id="PTHR11409">
    <property type="entry name" value="ADENOSINE DEAMINASE"/>
    <property type="match status" value="1"/>
</dbReference>
<keyword evidence="5" id="KW-0378">Hydrolase</keyword>
<sequence length="329" mass="37103">MPQKVKHSTADLHSHLGSAVHPSILWAIAHRQGIKLPSKDYWDFEDMITMTGGEKNKGLKEMDKNFFHWTELIQSSPEAIEESVKGTIAGGYRKSNIVVHELRFNPMKRNRGGERDLDHIIMSAIWGAEKAMLEFPQVKAGIILMMGRSLLYKQNEIILNKAIKYKKAGIIGIDVADPQNKNFSMEKHAALFAKARKAGLGITVHTGEEGSLNELRFVVNKIKPDRIGHGIMAARDKKLMADIVANSITLEICPTSNLRNSVVKNVAGLKTIIKTFLRHRVKFAVCTDGPEMYKTNIAKEQEFILKNRIMNQKEIDQATKWAFEASFIR</sequence>
<dbReference type="Proteomes" id="UP000230922">
    <property type="component" value="Unassembled WGS sequence"/>
</dbReference>
<reference evidence="9" key="1">
    <citation type="submission" date="2017-09" db="EMBL/GenBank/DDBJ databases">
        <title>Depth-based differentiation of microbial function through sediment-hosted aquifers and enrichment of novel symbionts in the deep terrestrial subsurface.</title>
        <authorList>
            <person name="Probst A.J."/>
            <person name="Ladd B."/>
            <person name="Jarett J.K."/>
            <person name="Geller-Mcgrath D.E."/>
            <person name="Sieber C.M.K."/>
            <person name="Emerson J.B."/>
            <person name="Anantharaman K."/>
            <person name="Thomas B.C."/>
            <person name="Malmstrom R."/>
            <person name="Stieglmeier M."/>
            <person name="Klingl A."/>
            <person name="Woyke T."/>
            <person name="Ryan C.M."/>
            <person name="Banfield J.F."/>
        </authorList>
    </citation>
    <scope>NUCLEOTIDE SEQUENCE [LARGE SCALE GENOMIC DNA]</scope>
</reference>
<dbReference type="GO" id="GO:0004000">
    <property type="term" value="F:adenosine deaminase activity"/>
    <property type="evidence" value="ECO:0007669"/>
    <property type="project" value="TreeGrafter"/>
</dbReference>
<dbReference type="InterPro" id="IPR032466">
    <property type="entry name" value="Metal_Hydrolase"/>
</dbReference>
<evidence type="ECO:0000259" key="7">
    <source>
        <dbReference type="Pfam" id="PF00962"/>
    </source>
</evidence>
<dbReference type="GO" id="GO:0006154">
    <property type="term" value="P:adenosine catabolic process"/>
    <property type="evidence" value="ECO:0007669"/>
    <property type="project" value="TreeGrafter"/>
</dbReference>
<evidence type="ECO:0000256" key="5">
    <source>
        <dbReference type="ARBA" id="ARBA00022801"/>
    </source>
</evidence>
<gene>
    <name evidence="8" type="ORF">COT92_03365</name>
</gene>
<comment type="caution">
    <text evidence="8">The sequence shown here is derived from an EMBL/GenBank/DDBJ whole genome shotgun (WGS) entry which is preliminary data.</text>
</comment>
<dbReference type="SUPFAM" id="SSF51556">
    <property type="entry name" value="Metallo-dependent hydrolases"/>
    <property type="match status" value="1"/>
</dbReference>
<dbReference type="InterPro" id="IPR006330">
    <property type="entry name" value="Ado/ade_deaminase"/>
</dbReference>
<comment type="cofactor">
    <cofactor evidence="1">
        <name>Zn(2+)</name>
        <dbReference type="ChEBI" id="CHEBI:29105"/>
    </cofactor>
</comment>
<dbReference type="Pfam" id="PF00962">
    <property type="entry name" value="A_deaminase"/>
    <property type="match status" value="1"/>
</dbReference>
<evidence type="ECO:0000256" key="4">
    <source>
        <dbReference type="ARBA" id="ARBA00022723"/>
    </source>
</evidence>
<accession>A0A2H0VCC3</accession>
<keyword evidence="6" id="KW-0862">Zinc</keyword>
<evidence type="ECO:0000256" key="6">
    <source>
        <dbReference type="ARBA" id="ARBA00022833"/>
    </source>
</evidence>
<dbReference type="PANTHER" id="PTHR11409:SF43">
    <property type="entry name" value="ADENOSINE DEAMINASE"/>
    <property type="match status" value="1"/>
</dbReference>
<comment type="similarity">
    <text evidence="2">Belongs to the metallo-dependent hydrolases superfamily. Adenosine and AMP deaminases family.</text>
</comment>
<protein>
    <recommendedName>
        <fullName evidence="3">adenosine deaminase</fullName>
        <ecNumber evidence="3">3.5.4.4</ecNumber>
    </recommendedName>
</protein>
<evidence type="ECO:0000256" key="1">
    <source>
        <dbReference type="ARBA" id="ARBA00001947"/>
    </source>
</evidence>
<proteinExistence type="inferred from homology"/>
<dbReference type="GO" id="GO:0046872">
    <property type="term" value="F:metal ion binding"/>
    <property type="evidence" value="ECO:0007669"/>
    <property type="project" value="UniProtKB-KW"/>
</dbReference>
<evidence type="ECO:0000313" key="9">
    <source>
        <dbReference type="Proteomes" id="UP000230922"/>
    </source>
</evidence>
<keyword evidence="4" id="KW-0479">Metal-binding</keyword>
<dbReference type="EC" id="3.5.4.4" evidence="3"/>
<dbReference type="AlphaFoldDB" id="A0A2H0VCC3"/>
<name>A0A2H0VCC3_9BACT</name>
<evidence type="ECO:0000256" key="2">
    <source>
        <dbReference type="ARBA" id="ARBA00006676"/>
    </source>
</evidence>
<feature type="domain" description="Adenosine deaminase" evidence="7">
    <location>
        <begin position="10"/>
        <end position="328"/>
    </location>
</feature>
<dbReference type="GO" id="GO:0005829">
    <property type="term" value="C:cytosol"/>
    <property type="evidence" value="ECO:0007669"/>
    <property type="project" value="TreeGrafter"/>
</dbReference>
<dbReference type="GO" id="GO:0043103">
    <property type="term" value="P:hypoxanthine salvage"/>
    <property type="evidence" value="ECO:0007669"/>
    <property type="project" value="TreeGrafter"/>
</dbReference>
<dbReference type="EMBL" id="PFAK01000057">
    <property type="protein sequence ID" value="PIR96009.1"/>
    <property type="molecule type" value="Genomic_DNA"/>
</dbReference>
<dbReference type="InterPro" id="IPR001365">
    <property type="entry name" value="A_deaminase_dom"/>
</dbReference>
<organism evidence="8 9">
    <name type="scientific">Candidatus Doudnabacteria bacterium CG10_big_fil_rev_8_21_14_0_10_42_18</name>
    <dbReference type="NCBI Taxonomy" id="1974552"/>
    <lineage>
        <taxon>Bacteria</taxon>
        <taxon>Candidatus Doudnaibacteriota</taxon>
    </lineage>
</organism>
<dbReference type="GO" id="GO:0046103">
    <property type="term" value="P:inosine biosynthetic process"/>
    <property type="evidence" value="ECO:0007669"/>
    <property type="project" value="TreeGrafter"/>
</dbReference>
<evidence type="ECO:0000256" key="3">
    <source>
        <dbReference type="ARBA" id="ARBA00012784"/>
    </source>
</evidence>
<evidence type="ECO:0000313" key="8">
    <source>
        <dbReference type="EMBL" id="PIR96009.1"/>
    </source>
</evidence>